<dbReference type="InterPro" id="IPR050446">
    <property type="entry name" value="FAD-oxidoreductase/Apoptosis"/>
</dbReference>
<comment type="caution">
    <text evidence="5">The sequence shown here is derived from an EMBL/GenBank/DDBJ whole genome shotgun (WGS) entry which is preliminary data.</text>
</comment>
<reference evidence="5 6" key="1">
    <citation type="journal article" date="2024" name="G3 (Bethesda)">
        <title>Genome assembly of Hibiscus sabdariffa L. provides insights into metabolisms of medicinal natural products.</title>
        <authorList>
            <person name="Kim T."/>
        </authorList>
    </citation>
    <scope>NUCLEOTIDE SEQUENCE [LARGE SCALE GENOMIC DNA]</scope>
    <source>
        <strain evidence="5">TK-2024</strain>
        <tissue evidence="5">Old leaves</tissue>
    </source>
</reference>
<evidence type="ECO:0000256" key="1">
    <source>
        <dbReference type="ARBA" id="ARBA00022630"/>
    </source>
</evidence>
<evidence type="ECO:0000313" key="5">
    <source>
        <dbReference type="EMBL" id="KAK8508571.1"/>
    </source>
</evidence>
<dbReference type="PANTHER" id="PTHR43557:SF5">
    <property type="entry name" value="MONODEHYDROASCORBATE REDUCTASE 1, PEROXISOMAL"/>
    <property type="match status" value="1"/>
</dbReference>
<dbReference type="SUPFAM" id="SSF51905">
    <property type="entry name" value="FAD/NAD(P)-binding domain"/>
    <property type="match status" value="1"/>
</dbReference>
<name>A0ABR2BNF9_9ROSI</name>
<proteinExistence type="predicted"/>
<keyword evidence="1" id="KW-0285">Flavoprotein</keyword>
<evidence type="ECO:0000256" key="3">
    <source>
        <dbReference type="ARBA" id="ARBA00023002"/>
    </source>
</evidence>
<sequence>MTIIQKSFMVVIVGGGYIELELGATMNIHNFDVGMVFPEPWCIFTSDIATFYEDYYTNKVIKIIMEIIAIGFTADSNGVELNARMTEF</sequence>
<gene>
    <name evidence="5" type="ORF">V6N12_044487</name>
</gene>
<dbReference type="Proteomes" id="UP001472677">
    <property type="component" value="Unassembled WGS sequence"/>
</dbReference>
<evidence type="ECO:0000313" key="6">
    <source>
        <dbReference type="Proteomes" id="UP001472677"/>
    </source>
</evidence>
<dbReference type="EMBL" id="JBBPBM010000099">
    <property type="protein sequence ID" value="KAK8508571.1"/>
    <property type="molecule type" value="Genomic_DNA"/>
</dbReference>
<dbReference type="Gene3D" id="3.50.50.60">
    <property type="entry name" value="FAD/NAD(P)-binding domain"/>
    <property type="match status" value="1"/>
</dbReference>
<dbReference type="InterPro" id="IPR036188">
    <property type="entry name" value="FAD/NAD-bd_sf"/>
</dbReference>
<accession>A0ABR2BNF9</accession>
<keyword evidence="2" id="KW-0274">FAD</keyword>
<keyword evidence="6" id="KW-1185">Reference proteome</keyword>
<evidence type="ECO:0000256" key="2">
    <source>
        <dbReference type="ARBA" id="ARBA00022827"/>
    </source>
</evidence>
<evidence type="ECO:0000259" key="4">
    <source>
        <dbReference type="Pfam" id="PF00070"/>
    </source>
</evidence>
<dbReference type="Pfam" id="PF00070">
    <property type="entry name" value="Pyr_redox"/>
    <property type="match status" value="1"/>
</dbReference>
<dbReference type="PANTHER" id="PTHR43557">
    <property type="entry name" value="APOPTOSIS-INDUCING FACTOR 1"/>
    <property type="match status" value="1"/>
</dbReference>
<protein>
    <recommendedName>
        <fullName evidence="4">Pyridine nucleotide-disulphide oxidoreductase N-terminal domain-containing protein</fullName>
    </recommendedName>
</protein>
<keyword evidence="3" id="KW-0560">Oxidoreductase</keyword>
<organism evidence="5 6">
    <name type="scientific">Hibiscus sabdariffa</name>
    <name type="common">roselle</name>
    <dbReference type="NCBI Taxonomy" id="183260"/>
    <lineage>
        <taxon>Eukaryota</taxon>
        <taxon>Viridiplantae</taxon>
        <taxon>Streptophyta</taxon>
        <taxon>Embryophyta</taxon>
        <taxon>Tracheophyta</taxon>
        <taxon>Spermatophyta</taxon>
        <taxon>Magnoliopsida</taxon>
        <taxon>eudicotyledons</taxon>
        <taxon>Gunneridae</taxon>
        <taxon>Pentapetalae</taxon>
        <taxon>rosids</taxon>
        <taxon>malvids</taxon>
        <taxon>Malvales</taxon>
        <taxon>Malvaceae</taxon>
        <taxon>Malvoideae</taxon>
        <taxon>Hibiscus</taxon>
    </lineage>
</organism>
<dbReference type="InterPro" id="IPR039648">
    <property type="entry name" value="DHPH_N"/>
</dbReference>
<feature type="domain" description="Pyridine nucleotide-disulphide oxidoreductase N-terminal" evidence="4">
    <location>
        <begin position="10"/>
        <end position="80"/>
    </location>
</feature>